<dbReference type="Proteomes" id="UP000291213">
    <property type="component" value="Unassembled WGS sequence"/>
</dbReference>
<feature type="non-terminal residue" evidence="2">
    <location>
        <position position="1"/>
    </location>
</feature>
<dbReference type="NCBIfam" id="TIGR00296">
    <property type="entry name" value="TIGR00296 family protein"/>
    <property type="match status" value="1"/>
</dbReference>
<dbReference type="OrthoDB" id="25187at2157"/>
<proteinExistence type="predicted"/>
<comment type="caution">
    <text evidence="2">The sequence shown here is derived from an EMBL/GenBank/DDBJ whole genome shotgun (WGS) entry which is preliminary data.</text>
</comment>
<dbReference type="AlphaFoldDB" id="A0A401HB92"/>
<dbReference type="InterPro" id="IPR027485">
    <property type="entry name" value="AMMECR1_N"/>
</dbReference>
<dbReference type="InterPro" id="IPR027623">
    <property type="entry name" value="AmmeMemoSam_A"/>
</dbReference>
<feature type="domain" description="AMMECR1" evidence="1">
    <location>
        <begin position="1"/>
        <end position="146"/>
    </location>
</feature>
<organism evidence="2 3">
    <name type="scientific">Aeropyrum pernix</name>
    <dbReference type="NCBI Taxonomy" id="56636"/>
    <lineage>
        <taxon>Archaea</taxon>
        <taxon>Thermoproteota</taxon>
        <taxon>Thermoprotei</taxon>
        <taxon>Desulfurococcales</taxon>
        <taxon>Desulfurococcaceae</taxon>
        <taxon>Aeropyrum</taxon>
    </lineage>
</organism>
<gene>
    <name evidence="2" type="ORF">apy_13530</name>
</gene>
<name>A0A401HB92_AERPX</name>
<dbReference type="InterPro" id="IPR036071">
    <property type="entry name" value="AMMECR1_dom_sf"/>
</dbReference>
<dbReference type="Gene3D" id="3.30.700.20">
    <property type="entry name" value="Hypothetical protein ph0010, domain 1"/>
    <property type="match status" value="1"/>
</dbReference>
<reference evidence="2 3" key="1">
    <citation type="submission" date="2017-02" db="EMBL/GenBank/DDBJ databases">
        <title>isolation and characterization of a novel temperate virus Aeropyrum globular virus 1 infecting hyperthermophilic archaeon Aeropyrum.</title>
        <authorList>
            <person name="Yumiya M."/>
            <person name="Yoshida T."/>
            <person name="Sako Y."/>
        </authorList>
    </citation>
    <scope>NUCLEOTIDE SEQUENCE [LARGE SCALE GENOMIC DNA]</scope>
    <source>
        <strain evidence="2 3">YK1-12-2013</strain>
    </source>
</reference>
<dbReference type="Pfam" id="PF01871">
    <property type="entry name" value="AMMECR1"/>
    <property type="match status" value="1"/>
</dbReference>
<sequence>GEGWELRGCIGVVRPVMPLVEAVVTAAVDAASSDPRFEPLRREELDRIRVEVTVLGSMEPLPRKPHERPAVVEVGVHGLYVEKPPYAGLLLPQVAVDEGWDPIVFLTWACIKAGLPGTCWLREDVEIYRFRAAVWRETEPRGPVVRRDLSREAAAKGVKSRVS</sequence>
<evidence type="ECO:0000313" key="2">
    <source>
        <dbReference type="EMBL" id="GBF09628.1"/>
    </source>
</evidence>
<dbReference type="InterPro" id="IPR002733">
    <property type="entry name" value="AMMECR1_domain"/>
</dbReference>
<evidence type="ECO:0000259" key="1">
    <source>
        <dbReference type="PROSITE" id="PS51112"/>
    </source>
</evidence>
<dbReference type="RefSeq" id="WP_131160581.1">
    <property type="nucleotide sequence ID" value="NZ_BDMD01000079.1"/>
</dbReference>
<evidence type="ECO:0000313" key="3">
    <source>
        <dbReference type="Proteomes" id="UP000291213"/>
    </source>
</evidence>
<accession>A0A401HB92</accession>
<dbReference type="InterPro" id="IPR023473">
    <property type="entry name" value="AMMECR1"/>
</dbReference>
<dbReference type="PANTHER" id="PTHR13016:SF0">
    <property type="entry name" value="AMME SYNDROME CANDIDATE GENE 1 PROTEIN"/>
    <property type="match status" value="1"/>
</dbReference>
<dbReference type="EMBL" id="BDMD01000079">
    <property type="protein sequence ID" value="GBF09628.1"/>
    <property type="molecule type" value="Genomic_DNA"/>
</dbReference>
<dbReference type="NCBIfam" id="TIGR04335">
    <property type="entry name" value="AmmeMemoSam_A"/>
    <property type="match status" value="1"/>
</dbReference>
<dbReference type="SUPFAM" id="SSF143447">
    <property type="entry name" value="AMMECR1-like"/>
    <property type="match status" value="1"/>
</dbReference>
<protein>
    <recommendedName>
        <fullName evidence="1">AMMECR1 domain-containing protein</fullName>
    </recommendedName>
</protein>
<dbReference type="PANTHER" id="PTHR13016">
    <property type="entry name" value="AMMECR1 HOMOLOG"/>
    <property type="match status" value="1"/>
</dbReference>
<dbReference type="PROSITE" id="PS51112">
    <property type="entry name" value="AMMECR1"/>
    <property type="match status" value="1"/>
</dbReference>